<name>A0ABU2H1J0_9ACTN</name>
<sequence>MTISPTMNPSVSGMLRFRYLRASEVDELAELWQGLHRHHVASTPHLDDLISPVNDDESWQRRRRHYAAWLAEPDTLAILAERDGTKLGYAMVTVQQDRRGSWNRGERVATLQTLTVAPEHRRQGVGSALLEEVRRQLGASGISDLELAAVSGNEEAMRFYEREGFRPFVTTMVTRLGPAAGPHD</sequence>
<protein>
    <submittedName>
        <fullName evidence="4">GNAT family N-acetyltransferase</fullName>
    </submittedName>
</protein>
<dbReference type="PROSITE" id="PS51186">
    <property type="entry name" value="GNAT"/>
    <property type="match status" value="1"/>
</dbReference>
<proteinExistence type="predicted"/>
<reference evidence="5" key="1">
    <citation type="submission" date="2023-07" db="EMBL/GenBank/DDBJ databases">
        <title>Novel species in the genus Lipingzhangella isolated from Sambhar Salt Lake.</title>
        <authorList>
            <person name="Jiya N."/>
            <person name="Kajale S."/>
            <person name="Sharma A."/>
        </authorList>
    </citation>
    <scope>NUCLEOTIDE SEQUENCE [LARGE SCALE GENOMIC DNA]</scope>
    <source>
        <strain evidence="5">LS1_29</strain>
    </source>
</reference>
<keyword evidence="1" id="KW-0808">Transferase</keyword>
<keyword evidence="5" id="KW-1185">Reference proteome</keyword>
<organism evidence="4 5">
    <name type="scientific">Lipingzhangella rawalii</name>
    <dbReference type="NCBI Taxonomy" id="2055835"/>
    <lineage>
        <taxon>Bacteria</taxon>
        <taxon>Bacillati</taxon>
        <taxon>Actinomycetota</taxon>
        <taxon>Actinomycetes</taxon>
        <taxon>Streptosporangiales</taxon>
        <taxon>Nocardiopsidaceae</taxon>
        <taxon>Lipingzhangella</taxon>
    </lineage>
</organism>
<keyword evidence="2" id="KW-0012">Acyltransferase</keyword>
<dbReference type="SUPFAM" id="SSF55729">
    <property type="entry name" value="Acyl-CoA N-acyltransferases (Nat)"/>
    <property type="match status" value="1"/>
</dbReference>
<dbReference type="CDD" id="cd04301">
    <property type="entry name" value="NAT_SF"/>
    <property type="match status" value="1"/>
</dbReference>
<dbReference type="RefSeq" id="WP_310910672.1">
    <property type="nucleotide sequence ID" value="NZ_JAVLVT010000001.1"/>
</dbReference>
<evidence type="ECO:0000259" key="3">
    <source>
        <dbReference type="PROSITE" id="PS51186"/>
    </source>
</evidence>
<dbReference type="Proteomes" id="UP001250214">
    <property type="component" value="Unassembled WGS sequence"/>
</dbReference>
<dbReference type="EMBL" id="JAVLVT010000001">
    <property type="protein sequence ID" value="MDS1269163.1"/>
    <property type="molecule type" value="Genomic_DNA"/>
</dbReference>
<evidence type="ECO:0000256" key="2">
    <source>
        <dbReference type="ARBA" id="ARBA00023315"/>
    </source>
</evidence>
<evidence type="ECO:0000313" key="5">
    <source>
        <dbReference type="Proteomes" id="UP001250214"/>
    </source>
</evidence>
<comment type="caution">
    <text evidence="4">The sequence shown here is derived from an EMBL/GenBank/DDBJ whole genome shotgun (WGS) entry which is preliminary data.</text>
</comment>
<dbReference type="PANTHER" id="PTHR43877">
    <property type="entry name" value="AMINOALKYLPHOSPHONATE N-ACETYLTRANSFERASE-RELATED-RELATED"/>
    <property type="match status" value="1"/>
</dbReference>
<dbReference type="Gene3D" id="3.40.630.30">
    <property type="match status" value="1"/>
</dbReference>
<dbReference type="InterPro" id="IPR016181">
    <property type="entry name" value="Acyl_CoA_acyltransferase"/>
</dbReference>
<accession>A0ABU2H1J0</accession>
<dbReference type="Pfam" id="PF00583">
    <property type="entry name" value="Acetyltransf_1"/>
    <property type="match status" value="1"/>
</dbReference>
<dbReference type="InterPro" id="IPR000182">
    <property type="entry name" value="GNAT_dom"/>
</dbReference>
<evidence type="ECO:0000256" key="1">
    <source>
        <dbReference type="ARBA" id="ARBA00022679"/>
    </source>
</evidence>
<feature type="domain" description="N-acetyltransferase" evidence="3">
    <location>
        <begin position="15"/>
        <end position="184"/>
    </location>
</feature>
<evidence type="ECO:0000313" key="4">
    <source>
        <dbReference type="EMBL" id="MDS1269163.1"/>
    </source>
</evidence>
<dbReference type="InterPro" id="IPR050832">
    <property type="entry name" value="Bact_Acetyltransf"/>
</dbReference>
<gene>
    <name evidence="4" type="ORF">RIF23_02505</name>
</gene>